<evidence type="ECO:0000313" key="2">
    <source>
        <dbReference type="EMBL" id="TEB21010.1"/>
    </source>
</evidence>
<gene>
    <name evidence="2" type="ORF">FA13DRAFT_1717314</name>
    <name evidence="3" type="ORF">FA13DRAFT_1717316</name>
    <name evidence="4" type="ORF">FA13DRAFT_1717318</name>
</gene>
<dbReference type="EMBL" id="QPFP01000126">
    <property type="protein sequence ID" value="TEB21010.1"/>
    <property type="molecule type" value="Genomic_DNA"/>
</dbReference>
<evidence type="ECO:0000313" key="3">
    <source>
        <dbReference type="EMBL" id="TEB21012.1"/>
    </source>
</evidence>
<comment type="caution">
    <text evidence="3">The sequence shown here is derived from an EMBL/GenBank/DDBJ whole genome shotgun (WGS) entry which is preliminary data.</text>
</comment>
<feature type="compositionally biased region" description="Pro residues" evidence="1">
    <location>
        <begin position="268"/>
        <end position="279"/>
    </location>
</feature>
<proteinExistence type="predicted"/>
<organism evidence="3 5">
    <name type="scientific">Coprinellus micaceus</name>
    <name type="common">Glistening ink-cap mushroom</name>
    <name type="synonym">Coprinus micaceus</name>
    <dbReference type="NCBI Taxonomy" id="71717"/>
    <lineage>
        <taxon>Eukaryota</taxon>
        <taxon>Fungi</taxon>
        <taxon>Dikarya</taxon>
        <taxon>Basidiomycota</taxon>
        <taxon>Agaricomycotina</taxon>
        <taxon>Agaricomycetes</taxon>
        <taxon>Agaricomycetidae</taxon>
        <taxon>Agaricales</taxon>
        <taxon>Agaricineae</taxon>
        <taxon>Psathyrellaceae</taxon>
        <taxon>Coprinellus</taxon>
    </lineage>
</organism>
<keyword evidence="5" id="KW-1185">Reference proteome</keyword>
<reference evidence="3 5" key="1">
    <citation type="journal article" date="2019" name="Nat. Ecol. Evol.">
        <title>Megaphylogeny resolves global patterns of mushroom evolution.</title>
        <authorList>
            <person name="Varga T."/>
            <person name="Krizsan K."/>
            <person name="Foldi C."/>
            <person name="Dima B."/>
            <person name="Sanchez-Garcia M."/>
            <person name="Sanchez-Ramirez S."/>
            <person name="Szollosi G.J."/>
            <person name="Szarkandi J.G."/>
            <person name="Papp V."/>
            <person name="Albert L."/>
            <person name="Andreopoulos W."/>
            <person name="Angelini C."/>
            <person name="Antonin V."/>
            <person name="Barry K.W."/>
            <person name="Bougher N.L."/>
            <person name="Buchanan P."/>
            <person name="Buyck B."/>
            <person name="Bense V."/>
            <person name="Catcheside P."/>
            <person name="Chovatia M."/>
            <person name="Cooper J."/>
            <person name="Damon W."/>
            <person name="Desjardin D."/>
            <person name="Finy P."/>
            <person name="Geml J."/>
            <person name="Haridas S."/>
            <person name="Hughes K."/>
            <person name="Justo A."/>
            <person name="Karasinski D."/>
            <person name="Kautmanova I."/>
            <person name="Kiss B."/>
            <person name="Kocsube S."/>
            <person name="Kotiranta H."/>
            <person name="LaButti K.M."/>
            <person name="Lechner B.E."/>
            <person name="Liimatainen K."/>
            <person name="Lipzen A."/>
            <person name="Lukacs Z."/>
            <person name="Mihaltcheva S."/>
            <person name="Morgado L.N."/>
            <person name="Niskanen T."/>
            <person name="Noordeloos M.E."/>
            <person name="Ohm R.A."/>
            <person name="Ortiz-Santana B."/>
            <person name="Ovrebo C."/>
            <person name="Racz N."/>
            <person name="Riley R."/>
            <person name="Savchenko A."/>
            <person name="Shiryaev A."/>
            <person name="Soop K."/>
            <person name="Spirin V."/>
            <person name="Szebenyi C."/>
            <person name="Tomsovsky M."/>
            <person name="Tulloss R.E."/>
            <person name="Uehling J."/>
            <person name="Grigoriev I.V."/>
            <person name="Vagvolgyi C."/>
            <person name="Papp T."/>
            <person name="Martin F.M."/>
            <person name="Miettinen O."/>
            <person name="Hibbett D.S."/>
            <person name="Nagy L.G."/>
        </authorList>
    </citation>
    <scope>NUCLEOTIDE SEQUENCE [LARGE SCALE GENOMIC DNA]</scope>
    <source>
        <strain evidence="3 5">FP101781</strain>
    </source>
</reference>
<dbReference type="EMBL" id="QPFP01000126">
    <property type="protein sequence ID" value="TEB21012.1"/>
    <property type="molecule type" value="Genomic_DNA"/>
</dbReference>
<dbReference type="AlphaFoldDB" id="A0A4Y7SGX5"/>
<sequence length="287" mass="31273">MHRNWGDVAPSPRHEESALKGEQRCSAWPLLLEEARDGDLVVSRRSPRMCGPVEIWIPEVGGDVRPALPRREAGIQVLQLSPESAASRRWGSVIQQTRCGDRVLSTQEFSALGGVGSWDASALYTSLWCRKLIQTPLTFQKGWNNPTQVGGAPWDLAFDTLDNGGKGNGQVNFHVSRFLVLICLDQGQHGAHPDDKGESQWNCRNIVSCTGQGPPSVHAEPRRVQHTAEDYRAIQRLVHLCIGGESAQTASDGTVWQTAAHSQGPRAAPGPPNTFPNPWPAGETETA</sequence>
<dbReference type="EMBL" id="QPFP01000126">
    <property type="protein sequence ID" value="TEB21014.1"/>
    <property type="molecule type" value="Genomic_DNA"/>
</dbReference>
<name>A0A4Y7SGX5_COPMI</name>
<feature type="region of interest" description="Disordered" evidence="1">
    <location>
        <begin position="252"/>
        <end position="287"/>
    </location>
</feature>
<accession>A0A4Y7SGX5</accession>
<feature type="region of interest" description="Disordered" evidence="1">
    <location>
        <begin position="1"/>
        <end position="20"/>
    </location>
</feature>
<evidence type="ECO:0000256" key="1">
    <source>
        <dbReference type="SAM" id="MobiDB-lite"/>
    </source>
</evidence>
<evidence type="ECO:0000313" key="5">
    <source>
        <dbReference type="Proteomes" id="UP000298030"/>
    </source>
</evidence>
<dbReference type="Proteomes" id="UP000298030">
    <property type="component" value="Unassembled WGS sequence"/>
</dbReference>
<feature type="compositionally biased region" description="Polar residues" evidence="1">
    <location>
        <begin position="252"/>
        <end position="261"/>
    </location>
</feature>
<protein>
    <submittedName>
        <fullName evidence="3">Uncharacterized protein</fullName>
    </submittedName>
</protein>
<evidence type="ECO:0000313" key="4">
    <source>
        <dbReference type="EMBL" id="TEB21014.1"/>
    </source>
</evidence>